<dbReference type="SUPFAM" id="SSF52172">
    <property type="entry name" value="CheY-like"/>
    <property type="match status" value="1"/>
</dbReference>
<sequence length="226" mass="25616">MKLLIIEDEKELSDSICSYMNSEQFSCETAYDYRTALDKIILNEYVCIILDITLPYGSGLDLLSELKAMNKSDGVLIISAKNSLDDRIKGLNSGADDYLTKPFHLAELGARVSAIVRRKSFEGKTKISIGLLTLDLSERILKSGDEQIPLTKKEYELLLYFISNKNKVVTKEAIVEHLWGDDIDMADSYDFIYSHIKNLRKKLMQAGCPDYIKAVYGMGYKFSINH</sequence>
<dbReference type="CDD" id="cd00383">
    <property type="entry name" value="trans_reg_C"/>
    <property type="match status" value="1"/>
</dbReference>
<evidence type="ECO:0000256" key="1">
    <source>
        <dbReference type="ARBA" id="ARBA00022553"/>
    </source>
</evidence>
<dbReference type="RefSeq" id="WP_137339572.1">
    <property type="nucleotide sequence ID" value="NZ_BSQH01000010.1"/>
</dbReference>
<keyword evidence="2" id="KW-0902">Two-component regulatory system</keyword>
<feature type="DNA-binding region" description="OmpR/PhoB-type" evidence="7">
    <location>
        <begin position="124"/>
        <end position="224"/>
    </location>
</feature>
<evidence type="ECO:0000313" key="11">
    <source>
        <dbReference type="Proteomes" id="UP000304900"/>
    </source>
</evidence>
<feature type="domain" description="OmpR/PhoB-type" evidence="9">
    <location>
        <begin position="124"/>
        <end position="224"/>
    </location>
</feature>
<dbReference type="SMART" id="SM00862">
    <property type="entry name" value="Trans_reg_C"/>
    <property type="match status" value="1"/>
</dbReference>
<dbReference type="GO" id="GO:0005829">
    <property type="term" value="C:cytosol"/>
    <property type="evidence" value="ECO:0007669"/>
    <property type="project" value="TreeGrafter"/>
</dbReference>
<protein>
    <submittedName>
        <fullName evidence="10">Response regulator transcription factor</fullName>
    </submittedName>
</protein>
<dbReference type="EMBL" id="SZVO01000003">
    <property type="protein sequence ID" value="TKT92845.1"/>
    <property type="molecule type" value="Genomic_DNA"/>
</dbReference>
<dbReference type="InterPro" id="IPR001867">
    <property type="entry name" value="OmpR/PhoB-type_DNA-bd"/>
</dbReference>
<evidence type="ECO:0000256" key="2">
    <source>
        <dbReference type="ARBA" id="ARBA00023012"/>
    </source>
</evidence>
<dbReference type="InterPro" id="IPR011006">
    <property type="entry name" value="CheY-like_superfamily"/>
</dbReference>
<dbReference type="SMART" id="SM00448">
    <property type="entry name" value="REC"/>
    <property type="match status" value="1"/>
</dbReference>
<dbReference type="GO" id="GO:0000156">
    <property type="term" value="F:phosphorelay response regulator activity"/>
    <property type="evidence" value="ECO:0007669"/>
    <property type="project" value="TreeGrafter"/>
</dbReference>
<dbReference type="Gene3D" id="3.40.50.2300">
    <property type="match status" value="1"/>
</dbReference>
<evidence type="ECO:0000259" key="9">
    <source>
        <dbReference type="PROSITE" id="PS51755"/>
    </source>
</evidence>
<gene>
    <name evidence="10" type="ORF">FDK13_08625</name>
</gene>
<dbReference type="Gene3D" id="6.10.250.690">
    <property type="match status" value="1"/>
</dbReference>
<dbReference type="InterPro" id="IPR039420">
    <property type="entry name" value="WalR-like"/>
</dbReference>
<dbReference type="PANTHER" id="PTHR48111">
    <property type="entry name" value="REGULATOR OF RPOS"/>
    <property type="match status" value="1"/>
</dbReference>
<comment type="caution">
    <text evidence="10">The sequence shown here is derived from an EMBL/GenBank/DDBJ whole genome shotgun (WGS) entry which is preliminary data.</text>
</comment>
<proteinExistence type="predicted"/>
<feature type="domain" description="Response regulatory" evidence="8">
    <location>
        <begin position="2"/>
        <end position="116"/>
    </location>
</feature>
<dbReference type="InterPro" id="IPR001789">
    <property type="entry name" value="Sig_transdc_resp-reg_receiver"/>
</dbReference>
<organism evidence="10 11">
    <name type="scientific">Dyadobacter frigoris</name>
    <dbReference type="NCBI Taxonomy" id="2576211"/>
    <lineage>
        <taxon>Bacteria</taxon>
        <taxon>Pseudomonadati</taxon>
        <taxon>Bacteroidota</taxon>
        <taxon>Cytophagia</taxon>
        <taxon>Cytophagales</taxon>
        <taxon>Spirosomataceae</taxon>
        <taxon>Dyadobacter</taxon>
    </lineage>
</organism>
<dbReference type="Pfam" id="PF00486">
    <property type="entry name" value="Trans_reg_C"/>
    <property type="match status" value="1"/>
</dbReference>
<keyword evidence="5" id="KW-0804">Transcription</keyword>
<evidence type="ECO:0000313" key="10">
    <source>
        <dbReference type="EMBL" id="TKT92845.1"/>
    </source>
</evidence>
<dbReference type="AlphaFoldDB" id="A0A4U6D8D6"/>
<evidence type="ECO:0000256" key="4">
    <source>
        <dbReference type="ARBA" id="ARBA00023125"/>
    </source>
</evidence>
<dbReference type="SUPFAM" id="SSF46894">
    <property type="entry name" value="C-terminal effector domain of the bipartite response regulators"/>
    <property type="match status" value="1"/>
</dbReference>
<dbReference type="InterPro" id="IPR016032">
    <property type="entry name" value="Sig_transdc_resp-reg_C-effctor"/>
</dbReference>
<keyword evidence="4 7" id="KW-0238">DNA-binding</keyword>
<dbReference type="GO" id="GO:0000976">
    <property type="term" value="F:transcription cis-regulatory region binding"/>
    <property type="evidence" value="ECO:0007669"/>
    <property type="project" value="TreeGrafter"/>
</dbReference>
<name>A0A4U6D8D6_9BACT</name>
<evidence type="ECO:0000256" key="3">
    <source>
        <dbReference type="ARBA" id="ARBA00023015"/>
    </source>
</evidence>
<dbReference type="PROSITE" id="PS51755">
    <property type="entry name" value="OMPR_PHOB"/>
    <property type="match status" value="1"/>
</dbReference>
<dbReference type="OrthoDB" id="5343479at2"/>
<keyword evidence="3" id="KW-0805">Transcription regulation</keyword>
<dbReference type="InterPro" id="IPR036388">
    <property type="entry name" value="WH-like_DNA-bd_sf"/>
</dbReference>
<dbReference type="GO" id="GO:0006355">
    <property type="term" value="P:regulation of DNA-templated transcription"/>
    <property type="evidence" value="ECO:0007669"/>
    <property type="project" value="InterPro"/>
</dbReference>
<dbReference type="PROSITE" id="PS50110">
    <property type="entry name" value="RESPONSE_REGULATORY"/>
    <property type="match status" value="1"/>
</dbReference>
<dbReference type="Gene3D" id="1.10.10.10">
    <property type="entry name" value="Winged helix-like DNA-binding domain superfamily/Winged helix DNA-binding domain"/>
    <property type="match status" value="1"/>
</dbReference>
<dbReference type="Pfam" id="PF00072">
    <property type="entry name" value="Response_reg"/>
    <property type="match status" value="1"/>
</dbReference>
<dbReference type="PANTHER" id="PTHR48111:SF22">
    <property type="entry name" value="REGULATOR OF RPOS"/>
    <property type="match status" value="1"/>
</dbReference>
<reference evidence="10 11" key="1">
    <citation type="submission" date="2019-05" db="EMBL/GenBank/DDBJ databases">
        <title>Dyadobacter AR-3-8 sp. nov., isolated from arctic soil.</title>
        <authorList>
            <person name="Chaudhary D.K."/>
        </authorList>
    </citation>
    <scope>NUCLEOTIDE SEQUENCE [LARGE SCALE GENOMIC DNA]</scope>
    <source>
        <strain evidence="10 11">AR-3-8</strain>
    </source>
</reference>
<dbReference type="GO" id="GO:0032993">
    <property type="term" value="C:protein-DNA complex"/>
    <property type="evidence" value="ECO:0007669"/>
    <property type="project" value="TreeGrafter"/>
</dbReference>
<evidence type="ECO:0000256" key="5">
    <source>
        <dbReference type="ARBA" id="ARBA00023163"/>
    </source>
</evidence>
<accession>A0A4U6D8D6</accession>
<feature type="modified residue" description="4-aspartylphosphate" evidence="6">
    <location>
        <position position="51"/>
    </location>
</feature>
<keyword evidence="11" id="KW-1185">Reference proteome</keyword>
<keyword evidence="1 6" id="KW-0597">Phosphoprotein</keyword>
<dbReference type="Proteomes" id="UP000304900">
    <property type="component" value="Unassembled WGS sequence"/>
</dbReference>
<evidence type="ECO:0000259" key="8">
    <source>
        <dbReference type="PROSITE" id="PS50110"/>
    </source>
</evidence>
<evidence type="ECO:0000256" key="6">
    <source>
        <dbReference type="PROSITE-ProRule" id="PRU00169"/>
    </source>
</evidence>
<evidence type="ECO:0000256" key="7">
    <source>
        <dbReference type="PROSITE-ProRule" id="PRU01091"/>
    </source>
</evidence>